<comment type="caution">
    <text evidence="4">The sequence shown here is derived from an EMBL/GenBank/DDBJ whole genome shotgun (WGS) entry which is preliminary data.</text>
</comment>
<dbReference type="InterPro" id="IPR013324">
    <property type="entry name" value="RNA_pol_sigma_r3/r4-like"/>
</dbReference>
<dbReference type="RefSeq" id="WP_076777613.1">
    <property type="nucleotide sequence ID" value="NZ_CALKQL010000045.1"/>
</dbReference>
<organism evidence="4 5">
    <name type="scientific">Lachnoclostridium phocaeense</name>
    <dbReference type="NCBI Taxonomy" id="1871021"/>
    <lineage>
        <taxon>Bacteria</taxon>
        <taxon>Bacillati</taxon>
        <taxon>Bacillota</taxon>
        <taxon>Clostridia</taxon>
        <taxon>Lachnospirales</taxon>
        <taxon>Lachnospiraceae</taxon>
    </lineage>
</organism>
<evidence type="ECO:0000256" key="2">
    <source>
        <dbReference type="ARBA" id="ARBA00024764"/>
    </source>
</evidence>
<dbReference type="InterPro" id="IPR036388">
    <property type="entry name" value="WH-like_DNA-bd_sf"/>
</dbReference>
<evidence type="ECO:0000313" key="5">
    <source>
        <dbReference type="Proteomes" id="UP000769156"/>
    </source>
</evidence>
<dbReference type="HAMAP" id="MF_00245">
    <property type="entry name" value="UPF0122"/>
    <property type="match status" value="1"/>
</dbReference>
<dbReference type="Proteomes" id="UP000769156">
    <property type="component" value="Unassembled WGS sequence"/>
</dbReference>
<comment type="similarity">
    <text evidence="1 3">Belongs to the UPF0122 family.</text>
</comment>
<sequence>MDDFLKQTLLYDFYGELLTSHQKEIYEQSVLEDLSLSEIAQAAGISRQGVHDLVKRCDKTLQGYEDKLHLVEKFLAVREKVHRIDQVLDQYDPEDDSQLAREIRKIAREIIDEL</sequence>
<dbReference type="GO" id="GO:0003677">
    <property type="term" value="F:DNA binding"/>
    <property type="evidence" value="ECO:0007669"/>
    <property type="project" value="UniProtKB-KW"/>
</dbReference>
<proteinExistence type="inferred from homology"/>
<protein>
    <recommendedName>
        <fullName evidence="3">UPF0122 protein K8V82_08600</fullName>
    </recommendedName>
</protein>
<reference evidence="4" key="1">
    <citation type="journal article" date="2021" name="PeerJ">
        <title>Extensive microbial diversity within the chicken gut microbiome revealed by metagenomics and culture.</title>
        <authorList>
            <person name="Gilroy R."/>
            <person name="Ravi A."/>
            <person name="Getino M."/>
            <person name="Pursley I."/>
            <person name="Horton D.L."/>
            <person name="Alikhan N.F."/>
            <person name="Baker D."/>
            <person name="Gharbi K."/>
            <person name="Hall N."/>
            <person name="Watson M."/>
            <person name="Adriaenssens E.M."/>
            <person name="Foster-Nyarko E."/>
            <person name="Jarju S."/>
            <person name="Secka A."/>
            <person name="Antonio M."/>
            <person name="Oren A."/>
            <person name="Chaudhuri R.R."/>
            <person name="La Ragione R."/>
            <person name="Hildebrand F."/>
            <person name="Pallen M.J."/>
        </authorList>
    </citation>
    <scope>NUCLEOTIDE SEQUENCE</scope>
    <source>
        <strain evidence="4">ChiSjej5B23-16112</strain>
    </source>
</reference>
<dbReference type="AlphaFoldDB" id="A0A921LEW3"/>
<dbReference type="Pfam" id="PF04297">
    <property type="entry name" value="UPF0122"/>
    <property type="match status" value="1"/>
</dbReference>
<dbReference type="InterPro" id="IPR054831">
    <property type="entry name" value="UPF0122_fam_protein"/>
</dbReference>
<dbReference type="Gene3D" id="1.10.10.10">
    <property type="entry name" value="Winged helix-like DNA-binding domain superfamily/Winged helix DNA-binding domain"/>
    <property type="match status" value="1"/>
</dbReference>
<dbReference type="SUPFAM" id="SSF88659">
    <property type="entry name" value="Sigma3 and sigma4 domains of RNA polymerase sigma factors"/>
    <property type="match status" value="1"/>
</dbReference>
<accession>A0A921LEW3</accession>
<dbReference type="NCBIfam" id="NF045758">
    <property type="entry name" value="YlxM"/>
    <property type="match status" value="1"/>
</dbReference>
<name>A0A921LEW3_9FIRM</name>
<dbReference type="OrthoDB" id="6392at2"/>
<evidence type="ECO:0000256" key="1">
    <source>
        <dbReference type="ARBA" id="ARBA00008720"/>
    </source>
</evidence>
<dbReference type="PANTHER" id="PTHR40083">
    <property type="entry name" value="UPF0122 PROTEIN CBO2450/CLC_2298"/>
    <property type="match status" value="1"/>
</dbReference>
<dbReference type="EMBL" id="DYVY01000142">
    <property type="protein sequence ID" value="HJF94839.1"/>
    <property type="molecule type" value="Genomic_DNA"/>
</dbReference>
<dbReference type="InterPro" id="IPR007394">
    <property type="entry name" value="UPF0122"/>
</dbReference>
<dbReference type="PANTHER" id="PTHR40083:SF1">
    <property type="entry name" value="UPF0122 PROTEIN YLXM"/>
    <property type="match status" value="1"/>
</dbReference>
<keyword evidence="4" id="KW-0238">DNA-binding</keyword>
<comment type="function">
    <text evidence="2 3">Might take part in the signal recognition particle (SRP) pathway. This is inferred from the conservation of its genetic proximity to ftsY/ffh. May be a regulatory protein.</text>
</comment>
<gene>
    <name evidence="4" type="ORF">K8V82_08600</name>
</gene>
<evidence type="ECO:0000256" key="3">
    <source>
        <dbReference type="HAMAP-Rule" id="MF_00245"/>
    </source>
</evidence>
<reference evidence="4" key="2">
    <citation type="submission" date="2021-09" db="EMBL/GenBank/DDBJ databases">
        <authorList>
            <person name="Gilroy R."/>
        </authorList>
    </citation>
    <scope>NUCLEOTIDE SEQUENCE</scope>
    <source>
        <strain evidence="4">ChiSjej5B23-16112</strain>
    </source>
</reference>
<evidence type="ECO:0000313" key="4">
    <source>
        <dbReference type="EMBL" id="HJF94839.1"/>
    </source>
</evidence>